<reference evidence="2 3" key="1">
    <citation type="journal article" date="2015" name="Nature">
        <title>rRNA introns, odd ribosomes, and small enigmatic genomes across a large radiation of phyla.</title>
        <authorList>
            <person name="Brown C.T."/>
            <person name="Hug L.A."/>
            <person name="Thomas B.C."/>
            <person name="Sharon I."/>
            <person name="Castelle C.J."/>
            <person name="Singh A."/>
            <person name="Wilkins M.J."/>
            <person name="Williams K.H."/>
            <person name="Banfield J.F."/>
        </authorList>
    </citation>
    <scope>NUCLEOTIDE SEQUENCE [LARGE SCALE GENOMIC DNA]</scope>
</reference>
<dbReference type="AlphaFoldDB" id="A0A0G0GN13"/>
<dbReference type="STRING" id="1619046.US42_C0008G0061"/>
<keyword evidence="1" id="KW-0472">Membrane</keyword>
<sequence length="211" mass="22462">MKKIILTILLAIIFSLPMWIAPVFAVDDPSSETVKLDNPLGERNDMRQILGQIIDYSMGIMGAITLLVFVFGGGMWLTSMGNAEKVKTGTQAMIWAAIGLFIIFGSYAILNLVIKGLTGGVASTSLQVPSSEEKNPETSCVSPSFCNTADNYCGCTADCAKDDKLCFTNCGEMCTNFSGACATDEEKKGLFVTCVVASGGGELDCKQTICE</sequence>
<feature type="transmembrane region" description="Helical" evidence="1">
    <location>
        <begin position="92"/>
        <end position="114"/>
    </location>
</feature>
<keyword evidence="1" id="KW-0812">Transmembrane</keyword>
<dbReference type="EMBL" id="LBSX01000008">
    <property type="protein sequence ID" value="KKQ27550.1"/>
    <property type="molecule type" value="Genomic_DNA"/>
</dbReference>
<comment type="caution">
    <text evidence="2">The sequence shown here is derived from an EMBL/GenBank/DDBJ whole genome shotgun (WGS) entry which is preliminary data.</text>
</comment>
<protein>
    <submittedName>
        <fullName evidence="2">Uncharacterized protein</fullName>
    </submittedName>
</protein>
<evidence type="ECO:0000313" key="3">
    <source>
        <dbReference type="Proteomes" id="UP000034849"/>
    </source>
</evidence>
<feature type="transmembrane region" description="Helical" evidence="1">
    <location>
        <begin position="49"/>
        <end position="71"/>
    </location>
</feature>
<keyword evidence="1" id="KW-1133">Transmembrane helix</keyword>
<name>A0A0G0GN13_9BACT</name>
<gene>
    <name evidence="2" type="ORF">US42_C0008G0061</name>
</gene>
<dbReference type="Pfam" id="PF18895">
    <property type="entry name" value="T4SS_pilin"/>
    <property type="match status" value="1"/>
</dbReference>
<evidence type="ECO:0000256" key="1">
    <source>
        <dbReference type="SAM" id="Phobius"/>
    </source>
</evidence>
<dbReference type="InterPro" id="IPR043993">
    <property type="entry name" value="T4SS_pilin"/>
</dbReference>
<proteinExistence type="predicted"/>
<organism evidence="2 3">
    <name type="scientific">Candidatus Magasanikbacteria bacterium GW2011_GWC2_37_14</name>
    <dbReference type="NCBI Taxonomy" id="1619046"/>
    <lineage>
        <taxon>Bacteria</taxon>
        <taxon>Candidatus Magasanikiibacteriota</taxon>
    </lineage>
</organism>
<evidence type="ECO:0000313" key="2">
    <source>
        <dbReference type="EMBL" id="KKQ27550.1"/>
    </source>
</evidence>
<dbReference type="Proteomes" id="UP000034849">
    <property type="component" value="Unassembled WGS sequence"/>
</dbReference>
<accession>A0A0G0GN13</accession>